<sequence length="142" mass="15981">MDTQLKYQGIIKTVLQNHANYRATLPDGYTSQVIFDDERGHYLVLDFGWSGNKYLHATPIHLSLVVDKVWIQCDETEEGIATDLMEAGIPKEDIVLGFRYPKIRKYTGFAVAAPVPPFLDLAPSSIPIVTTIGLKLKHRLQL</sequence>
<dbReference type="InterPro" id="IPR014968">
    <property type="entry name" value="XisI"/>
</dbReference>
<gene>
    <name evidence="1" type="ORF">IPF_2220</name>
</gene>
<protein>
    <recommendedName>
        <fullName evidence="2">XisI protein</fullName>
    </recommendedName>
</protein>
<dbReference type="EMBL" id="AM778958">
    <property type="protein sequence ID" value="CAO88217.1"/>
    <property type="molecule type" value="Genomic_DNA"/>
</dbReference>
<organism evidence="1">
    <name type="scientific">Microcystis aeruginosa (strain PCC 7806)</name>
    <dbReference type="NCBI Taxonomy" id="267872"/>
    <lineage>
        <taxon>Bacteria</taxon>
        <taxon>Bacillati</taxon>
        <taxon>Cyanobacteriota</taxon>
        <taxon>Cyanophyceae</taxon>
        <taxon>Oscillatoriophycideae</taxon>
        <taxon>Chroococcales</taxon>
        <taxon>Microcystaceae</taxon>
        <taxon>Microcystis</taxon>
    </lineage>
</organism>
<dbReference type="AlphaFoldDB" id="A8YMN4"/>
<name>A8YMN4_MICA7</name>
<accession>A8YMN4</accession>
<dbReference type="InterPro" id="IPR035943">
    <property type="entry name" value="XisI-like_sf"/>
</dbReference>
<dbReference type="SUPFAM" id="SSF143847">
    <property type="entry name" value="XisI-like"/>
    <property type="match status" value="1"/>
</dbReference>
<evidence type="ECO:0008006" key="2">
    <source>
        <dbReference type="Google" id="ProtNLM"/>
    </source>
</evidence>
<dbReference type="Gene3D" id="3.30.310.110">
    <property type="entry name" value="XisI-like"/>
    <property type="match status" value="1"/>
</dbReference>
<dbReference type="CDD" id="cd16382">
    <property type="entry name" value="XisI-like"/>
    <property type="match status" value="1"/>
</dbReference>
<reference evidence="1" key="1">
    <citation type="submission" date="2007-08" db="EMBL/GenBank/DDBJ databases">
        <authorList>
            <person name="Frangeul L."/>
        </authorList>
    </citation>
    <scope>NUCLEOTIDE SEQUENCE</scope>
    <source>
        <strain evidence="1">PCC 7806</strain>
    </source>
</reference>
<dbReference type="Pfam" id="PF08869">
    <property type="entry name" value="XisI"/>
    <property type="match status" value="1"/>
</dbReference>
<proteinExistence type="predicted"/>
<evidence type="ECO:0000313" key="1">
    <source>
        <dbReference type="EMBL" id="CAO88217.1"/>
    </source>
</evidence>